<keyword evidence="5 11" id="KW-1133">Transmembrane helix</keyword>
<feature type="transmembrane region" description="Helical" evidence="11">
    <location>
        <begin position="153"/>
        <end position="174"/>
    </location>
</feature>
<dbReference type="Gene3D" id="3.40.30.10">
    <property type="entry name" value="Glutaredoxin"/>
    <property type="match status" value="1"/>
</dbReference>
<feature type="transmembrane region" description="Helical" evidence="11">
    <location>
        <begin position="112"/>
        <end position="133"/>
    </location>
</feature>
<feature type="transmembrane region" description="Helical" evidence="11">
    <location>
        <begin position="211"/>
        <end position="231"/>
    </location>
</feature>
<name>A0A1D1ZU87_AUXPR</name>
<evidence type="ECO:0000256" key="5">
    <source>
        <dbReference type="ARBA" id="ARBA00022989"/>
    </source>
</evidence>
<evidence type="ECO:0000256" key="10">
    <source>
        <dbReference type="SAM" id="MobiDB-lite"/>
    </source>
</evidence>
<gene>
    <name evidence="13" type="ORF">g.50262</name>
</gene>
<evidence type="ECO:0000256" key="2">
    <source>
        <dbReference type="ARBA" id="ARBA00006214"/>
    </source>
</evidence>
<evidence type="ECO:0000256" key="11">
    <source>
        <dbReference type="SAM" id="Phobius"/>
    </source>
</evidence>
<accession>A0A1D1ZU87</accession>
<reference evidence="13" key="1">
    <citation type="submission" date="2015-08" db="EMBL/GenBank/DDBJ databases">
        <authorList>
            <person name="Babu N.S."/>
            <person name="Beckwith C.J."/>
            <person name="Beseler K.G."/>
            <person name="Brison A."/>
            <person name="Carone J.V."/>
            <person name="Caskin T.P."/>
            <person name="Diamond M."/>
            <person name="Durham M.E."/>
            <person name="Foxe J.M."/>
            <person name="Go M."/>
            <person name="Henderson B.A."/>
            <person name="Jones I.B."/>
            <person name="McGettigan J.A."/>
            <person name="Micheletti S.J."/>
            <person name="Nasrallah M.E."/>
            <person name="Ortiz D."/>
            <person name="Piller C.R."/>
            <person name="Privatt S.R."/>
            <person name="Schneider S.L."/>
            <person name="Sharp S."/>
            <person name="Smith T.C."/>
            <person name="Stanton J.D."/>
            <person name="Ullery H.E."/>
            <person name="Wilson R.J."/>
            <person name="Serrano M.G."/>
            <person name="Buck G."/>
            <person name="Lee V."/>
            <person name="Wang Y."/>
            <person name="Carvalho R."/>
            <person name="Voegtly L."/>
            <person name="Shi R."/>
            <person name="Duckworth R."/>
            <person name="Johnson A."/>
            <person name="Loviza R."/>
            <person name="Walstead R."/>
            <person name="Shah Z."/>
            <person name="Kiflezghi M."/>
            <person name="Wade K."/>
            <person name="Ball S.L."/>
            <person name="Bradley K.W."/>
            <person name="Asai D.J."/>
            <person name="Bowman C.A."/>
            <person name="Russell D.A."/>
            <person name="Pope W.H."/>
            <person name="Jacobs-Sera D."/>
            <person name="Hendrix R.W."/>
            <person name="Hatfull G.F."/>
        </authorList>
    </citation>
    <scope>NUCLEOTIDE SEQUENCE</scope>
</reference>
<feature type="compositionally biased region" description="Polar residues" evidence="10">
    <location>
        <begin position="561"/>
        <end position="572"/>
    </location>
</feature>
<dbReference type="GO" id="GO:0048038">
    <property type="term" value="F:quinone binding"/>
    <property type="evidence" value="ECO:0007669"/>
    <property type="project" value="UniProtKB-KW"/>
</dbReference>
<dbReference type="Gene3D" id="1.20.1440.130">
    <property type="entry name" value="VKOR domain"/>
    <property type="match status" value="1"/>
</dbReference>
<dbReference type="InterPro" id="IPR038354">
    <property type="entry name" value="VKOR_sf"/>
</dbReference>
<dbReference type="InterPro" id="IPR012932">
    <property type="entry name" value="VKOR"/>
</dbReference>
<dbReference type="EMBL" id="GDKF01008211">
    <property type="protein sequence ID" value="JAT70411.1"/>
    <property type="molecule type" value="Transcribed_RNA"/>
</dbReference>
<sequence length="590" mass="61591">MLPTLGWRSATPPLGVPTLGAPRCRSAAHARHVRGRSSNNGSIDETGDEIPLSVPQPEPSRRQVPCRLIAGLATAGCLETAYLTIARYTNAPVACPIGGGCATVLTSEWSTLFHTIPLSLAGSLSYGAVAGLALWQLTRRASPTAPDPRSTKLIFLGGALALSTTSAYLLYILLTRFPGESCSWCLASAGLSFGIAAAAASALRAEDLAEAAGAAGGIVAFTSLALAVGIGRPNASVITALDYHAPEITTESSQEAMSLAERLRAAGARMYGAFWCSHCYEQKLEFGREAMAAFPYVECYPTGWHPVRDSLGGVWGSAATLGPDSHCRSSGPPPAGHRMTWDGGICTRHRQLDDTLSTPPVLAGHGARRGVRGGAGGAGGLPHLGDWGQEVGGRPDAAAAGGAAERPGLLSAVLKLPSSRTVVWSLPCPGAGSRCACHAQSPVPRSGYSAAASPYLPLPSCRIHTGAERSLLASSTPHLRDAALQPDDGMPPRIPSSAWQARRHRATRPARPAGTACRSTQSSRGRWPAPQRFTSCPPTRRRLSRAAPRLYWQGPRRTRGRSTPASAQSCTKPWQRGGGGIWVASLGAAQ</sequence>
<keyword evidence="7 11" id="KW-0472">Membrane</keyword>
<evidence type="ECO:0000256" key="1">
    <source>
        <dbReference type="ARBA" id="ARBA00004141"/>
    </source>
</evidence>
<dbReference type="Pfam" id="PF07884">
    <property type="entry name" value="VKOR"/>
    <property type="match status" value="1"/>
</dbReference>
<evidence type="ECO:0000256" key="7">
    <source>
        <dbReference type="ARBA" id="ARBA00023136"/>
    </source>
</evidence>
<evidence type="ECO:0000256" key="9">
    <source>
        <dbReference type="ARBA" id="ARBA00023284"/>
    </source>
</evidence>
<feature type="region of interest" description="Disordered" evidence="10">
    <location>
        <begin position="373"/>
        <end position="402"/>
    </location>
</feature>
<protein>
    <recommendedName>
        <fullName evidence="12">Vitamin K epoxide reductase domain-containing protein</fullName>
    </recommendedName>
</protein>
<feature type="region of interest" description="Disordered" evidence="10">
    <location>
        <begin position="29"/>
        <end position="60"/>
    </location>
</feature>
<keyword evidence="6" id="KW-0560">Oxidoreductase</keyword>
<dbReference type="AlphaFoldDB" id="A0A1D1ZU87"/>
<feature type="region of interest" description="Disordered" evidence="10">
    <location>
        <begin position="554"/>
        <end position="579"/>
    </location>
</feature>
<feature type="compositionally biased region" description="Gly residues" evidence="10">
    <location>
        <begin position="373"/>
        <end position="382"/>
    </location>
</feature>
<evidence type="ECO:0000256" key="6">
    <source>
        <dbReference type="ARBA" id="ARBA00023002"/>
    </source>
</evidence>
<feature type="domain" description="Vitamin K epoxide reductase" evidence="12">
    <location>
        <begin position="62"/>
        <end position="203"/>
    </location>
</feature>
<keyword evidence="8" id="KW-1015">Disulfide bond</keyword>
<comment type="subcellular location">
    <subcellularLocation>
        <location evidence="1">Membrane</location>
        <topology evidence="1">Multi-pass membrane protein</topology>
    </subcellularLocation>
</comment>
<evidence type="ECO:0000259" key="12">
    <source>
        <dbReference type="SMART" id="SM00756"/>
    </source>
</evidence>
<dbReference type="SMART" id="SM00756">
    <property type="entry name" value="VKc"/>
    <property type="match status" value="1"/>
</dbReference>
<evidence type="ECO:0000313" key="13">
    <source>
        <dbReference type="EMBL" id="JAT70411.1"/>
    </source>
</evidence>
<dbReference type="GO" id="GO:0016491">
    <property type="term" value="F:oxidoreductase activity"/>
    <property type="evidence" value="ECO:0007669"/>
    <property type="project" value="UniProtKB-KW"/>
</dbReference>
<evidence type="ECO:0000256" key="4">
    <source>
        <dbReference type="ARBA" id="ARBA00022719"/>
    </source>
</evidence>
<dbReference type="PANTHER" id="PTHR34573:SF1">
    <property type="entry name" value="VITAMIN K EPOXIDE REDUCTASE DOMAIN-CONTAINING PROTEIN"/>
    <property type="match status" value="1"/>
</dbReference>
<organism evidence="13">
    <name type="scientific">Auxenochlorella protothecoides</name>
    <name type="common">Green microalga</name>
    <name type="synonym">Chlorella protothecoides</name>
    <dbReference type="NCBI Taxonomy" id="3075"/>
    <lineage>
        <taxon>Eukaryota</taxon>
        <taxon>Viridiplantae</taxon>
        <taxon>Chlorophyta</taxon>
        <taxon>core chlorophytes</taxon>
        <taxon>Trebouxiophyceae</taxon>
        <taxon>Chlorellales</taxon>
        <taxon>Chlorellaceae</taxon>
        <taxon>Auxenochlorella</taxon>
    </lineage>
</organism>
<feature type="transmembrane region" description="Helical" evidence="11">
    <location>
        <begin position="186"/>
        <end position="205"/>
    </location>
</feature>
<dbReference type="GO" id="GO:0016020">
    <property type="term" value="C:membrane"/>
    <property type="evidence" value="ECO:0007669"/>
    <property type="project" value="UniProtKB-SubCell"/>
</dbReference>
<evidence type="ECO:0000256" key="3">
    <source>
        <dbReference type="ARBA" id="ARBA00022692"/>
    </source>
</evidence>
<proteinExistence type="inferred from homology"/>
<keyword evidence="4" id="KW-0874">Quinone</keyword>
<keyword evidence="3 11" id="KW-0812">Transmembrane</keyword>
<comment type="similarity">
    <text evidence="2">Belongs to the VKOR family.</text>
</comment>
<dbReference type="InterPro" id="IPR044698">
    <property type="entry name" value="VKOR/LTO1"/>
</dbReference>
<dbReference type="CDD" id="cd12916">
    <property type="entry name" value="VKOR_1"/>
    <property type="match status" value="1"/>
</dbReference>
<evidence type="ECO:0000256" key="8">
    <source>
        <dbReference type="ARBA" id="ARBA00023157"/>
    </source>
</evidence>
<keyword evidence="9" id="KW-0676">Redox-active center</keyword>
<dbReference type="PANTHER" id="PTHR34573">
    <property type="entry name" value="VKC DOMAIN-CONTAINING PROTEIN"/>
    <property type="match status" value="1"/>
</dbReference>
<feature type="region of interest" description="Disordered" evidence="10">
    <location>
        <begin position="481"/>
        <end position="539"/>
    </location>
</feature>